<reference evidence="2" key="1">
    <citation type="journal article" date="2014" name="Proc. Natl. Acad. Sci. U.S.A.">
        <title>Extensive sampling of basidiomycete genomes demonstrates inadequacy of the white-rot/brown-rot paradigm for wood decay fungi.</title>
        <authorList>
            <person name="Riley R."/>
            <person name="Salamov A.A."/>
            <person name="Brown D.W."/>
            <person name="Nagy L.G."/>
            <person name="Floudas D."/>
            <person name="Held B.W."/>
            <person name="Levasseur A."/>
            <person name="Lombard V."/>
            <person name="Morin E."/>
            <person name="Otillar R."/>
            <person name="Lindquist E.A."/>
            <person name="Sun H."/>
            <person name="LaButti K.M."/>
            <person name="Schmutz J."/>
            <person name="Jabbour D."/>
            <person name="Luo H."/>
            <person name="Baker S.E."/>
            <person name="Pisabarro A.G."/>
            <person name="Walton J.D."/>
            <person name="Blanchette R.A."/>
            <person name="Henrissat B."/>
            <person name="Martin F."/>
            <person name="Cullen D."/>
            <person name="Hibbett D.S."/>
            <person name="Grigoriev I.V."/>
        </authorList>
    </citation>
    <scope>NUCLEOTIDE SEQUENCE [LARGE SCALE GENOMIC DNA]</scope>
    <source>
        <strain evidence="2">CBS 339.88</strain>
    </source>
</reference>
<evidence type="ECO:0000313" key="1">
    <source>
        <dbReference type="EMBL" id="KDR80255.1"/>
    </source>
</evidence>
<dbReference type="Proteomes" id="UP000027222">
    <property type="component" value="Unassembled WGS sequence"/>
</dbReference>
<dbReference type="EMBL" id="KL142372">
    <property type="protein sequence ID" value="KDR80255.1"/>
    <property type="molecule type" value="Genomic_DNA"/>
</dbReference>
<dbReference type="HOGENOM" id="CLU_1619151_0_0_1"/>
<protein>
    <submittedName>
        <fullName evidence="1">Uncharacterized protein</fullName>
    </submittedName>
</protein>
<proteinExistence type="predicted"/>
<organism evidence="1 2">
    <name type="scientific">Galerina marginata (strain CBS 339.88)</name>
    <dbReference type="NCBI Taxonomy" id="685588"/>
    <lineage>
        <taxon>Eukaryota</taxon>
        <taxon>Fungi</taxon>
        <taxon>Dikarya</taxon>
        <taxon>Basidiomycota</taxon>
        <taxon>Agaricomycotina</taxon>
        <taxon>Agaricomycetes</taxon>
        <taxon>Agaricomycetidae</taxon>
        <taxon>Agaricales</taxon>
        <taxon>Agaricineae</taxon>
        <taxon>Strophariaceae</taxon>
        <taxon>Galerina</taxon>
    </lineage>
</organism>
<accession>A0A067TAK7</accession>
<gene>
    <name evidence="1" type="ORF">GALMADRAFT_1187653</name>
</gene>
<sequence length="164" mass="18560">MLLLRPCAPVRSPQRVIQTCVAPHWHTRTDSSAHNSASPLLRVRSTSELSCTVTKFYHSRSNPARTLHSLIIHDCRVISYAEPDRRTRGHEWLGHVSCRMSPGSSIPLHLSKLNRISEDSKIVFLSWGNSSIYPMVLDLTSNTDLCLQSLRLTAIWTMGHRCMT</sequence>
<keyword evidence="2" id="KW-1185">Reference proteome</keyword>
<name>A0A067TAK7_GALM3</name>
<dbReference type="AlphaFoldDB" id="A0A067TAK7"/>
<evidence type="ECO:0000313" key="2">
    <source>
        <dbReference type="Proteomes" id="UP000027222"/>
    </source>
</evidence>